<organism evidence="2 3">
    <name type="scientific">Cardiocondyla obscurior</name>
    <dbReference type="NCBI Taxonomy" id="286306"/>
    <lineage>
        <taxon>Eukaryota</taxon>
        <taxon>Metazoa</taxon>
        <taxon>Ecdysozoa</taxon>
        <taxon>Arthropoda</taxon>
        <taxon>Hexapoda</taxon>
        <taxon>Insecta</taxon>
        <taxon>Pterygota</taxon>
        <taxon>Neoptera</taxon>
        <taxon>Endopterygota</taxon>
        <taxon>Hymenoptera</taxon>
        <taxon>Apocrita</taxon>
        <taxon>Aculeata</taxon>
        <taxon>Formicoidea</taxon>
        <taxon>Formicidae</taxon>
        <taxon>Myrmicinae</taxon>
        <taxon>Cardiocondyla</taxon>
    </lineage>
</organism>
<comment type="caution">
    <text evidence="2">The sequence shown here is derived from an EMBL/GenBank/DDBJ whole genome shotgun (WGS) entry which is preliminary data.</text>
</comment>
<protein>
    <submittedName>
        <fullName evidence="2">Uncharacterized protein</fullName>
    </submittedName>
</protein>
<dbReference type="EMBL" id="JADYXP020000005">
    <property type="protein sequence ID" value="KAL0124177.1"/>
    <property type="molecule type" value="Genomic_DNA"/>
</dbReference>
<evidence type="ECO:0000313" key="3">
    <source>
        <dbReference type="Proteomes" id="UP001430953"/>
    </source>
</evidence>
<feature type="region of interest" description="Disordered" evidence="1">
    <location>
        <begin position="64"/>
        <end position="90"/>
    </location>
</feature>
<sequence length="147" mass="17178">MTKNGTERVIDEDTEGRLYFYTTDNDTSSKVYEDHENERKEKVGKEEEGVCEIDFFTAVGQSKEDECEKERYGEPRLEDEKTEEERDVPADDIATISAIEKPVEEVRRDVVEPDHVFVEIPAEVRINLSFRVILPMELLYFTTFVIF</sequence>
<dbReference type="Proteomes" id="UP001430953">
    <property type="component" value="Unassembled WGS sequence"/>
</dbReference>
<evidence type="ECO:0000313" key="2">
    <source>
        <dbReference type="EMBL" id="KAL0124177.1"/>
    </source>
</evidence>
<feature type="compositionally biased region" description="Basic and acidic residues" evidence="1">
    <location>
        <begin position="64"/>
        <end position="89"/>
    </location>
</feature>
<proteinExistence type="predicted"/>
<dbReference type="AlphaFoldDB" id="A0AAW2GCI1"/>
<accession>A0AAW2GCI1</accession>
<gene>
    <name evidence="2" type="ORF">PUN28_006183</name>
</gene>
<keyword evidence="3" id="KW-1185">Reference proteome</keyword>
<name>A0AAW2GCI1_9HYME</name>
<evidence type="ECO:0000256" key="1">
    <source>
        <dbReference type="SAM" id="MobiDB-lite"/>
    </source>
</evidence>
<reference evidence="2 3" key="1">
    <citation type="submission" date="2023-03" db="EMBL/GenBank/DDBJ databases">
        <title>High recombination rates correlate with genetic variation in Cardiocondyla obscurior ants.</title>
        <authorList>
            <person name="Errbii M."/>
        </authorList>
    </citation>
    <scope>NUCLEOTIDE SEQUENCE [LARGE SCALE GENOMIC DNA]</scope>
    <source>
        <strain evidence="2">Alpha-2009</strain>
        <tissue evidence="2">Whole body</tissue>
    </source>
</reference>